<feature type="transmembrane region" description="Helical" evidence="2">
    <location>
        <begin position="68"/>
        <end position="90"/>
    </location>
</feature>
<evidence type="ECO:0000313" key="4">
    <source>
        <dbReference type="EMBL" id="ARX81933.1"/>
    </source>
</evidence>
<sequence>MGGMSLPSAPPAFDASDDTGADGRADITAAVGLFLVEGAVLVVVFGAWLLSGVSFFPAGGAEVEPDSLGGYLVAAGAVGLFAVLAAALAFRRRAVATAWSQGLMAVLVAAAVWCGPAYPDRTGERERPAPASTWQGQVGCRSGGDSDECAGSGR</sequence>
<keyword evidence="2" id="KW-1133">Transmembrane helix</keyword>
<evidence type="ECO:0000259" key="3">
    <source>
        <dbReference type="Pfam" id="PF19747"/>
    </source>
</evidence>
<protein>
    <recommendedName>
        <fullName evidence="3">DUF6234 domain-containing protein</fullName>
    </recommendedName>
</protein>
<keyword evidence="5" id="KW-1185">Reference proteome</keyword>
<evidence type="ECO:0000256" key="1">
    <source>
        <dbReference type="SAM" id="MobiDB-lite"/>
    </source>
</evidence>
<keyword evidence="2" id="KW-0812">Transmembrane</keyword>
<name>A0A1Z1W665_9ACTN</name>
<dbReference type="Pfam" id="PF19747">
    <property type="entry name" value="DUF6234"/>
    <property type="match status" value="1"/>
</dbReference>
<reference evidence="4 5" key="1">
    <citation type="submission" date="2017-05" db="EMBL/GenBank/DDBJ databases">
        <title>Streptomyces alboflavus Genome sequencing and assembly.</title>
        <authorList>
            <person name="Wang Y."/>
            <person name="Du B."/>
            <person name="Ding Y."/>
            <person name="Liu H."/>
            <person name="Hou Q."/>
            <person name="Liu K."/>
            <person name="Wang C."/>
            <person name="Yao L."/>
        </authorList>
    </citation>
    <scope>NUCLEOTIDE SEQUENCE [LARGE SCALE GENOMIC DNA]</scope>
    <source>
        <strain evidence="4 5">MDJK44</strain>
    </source>
</reference>
<evidence type="ECO:0000256" key="2">
    <source>
        <dbReference type="SAM" id="Phobius"/>
    </source>
</evidence>
<feature type="transmembrane region" description="Helical" evidence="2">
    <location>
        <begin position="33"/>
        <end position="56"/>
    </location>
</feature>
<dbReference type="InterPro" id="IPR046201">
    <property type="entry name" value="DUF6234"/>
</dbReference>
<feature type="region of interest" description="Disordered" evidence="1">
    <location>
        <begin position="122"/>
        <end position="154"/>
    </location>
</feature>
<dbReference type="KEGG" id="salf:SMD44_01331"/>
<organism evidence="4 5">
    <name type="scientific">Streptomyces alboflavus</name>
    <dbReference type="NCBI Taxonomy" id="67267"/>
    <lineage>
        <taxon>Bacteria</taxon>
        <taxon>Bacillati</taxon>
        <taxon>Actinomycetota</taxon>
        <taxon>Actinomycetes</taxon>
        <taxon>Kitasatosporales</taxon>
        <taxon>Streptomycetaceae</taxon>
        <taxon>Streptomyces</taxon>
    </lineage>
</organism>
<feature type="domain" description="DUF6234" evidence="3">
    <location>
        <begin position="21"/>
        <end position="149"/>
    </location>
</feature>
<proteinExistence type="predicted"/>
<gene>
    <name evidence="4" type="ORF">SMD44_01331</name>
</gene>
<dbReference type="Proteomes" id="UP000195880">
    <property type="component" value="Chromosome"/>
</dbReference>
<evidence type="ECO:0000313" key="5">
    <source>
        <dbReference type="Proteomes" id="UP000195880"/>
    </source>
</evidence>
<keyword evidence="2" id="KW-0472">Membrane</keyword>
<dbReference type="EMBL" id="CP021748">
    <property type="protein sequence ID" value="ARX81933.1"/>
    <property type="molecule type" value="Genomic_DNA"/>
</dbReference>
<dbReference type="STRING" id="67267.GCA_000716675_03906"/>
<dbReference type="eggNOG" id="ENOG5030PCJ">
    <property type="taxonomic scope" value="Bacteria"/>
</dbReference>
<accession>A0A1Z1W665</accession>
<dbReference type="AlphaFoldDB" id="A0A1Z1W665"/>